<protein>
    <submittedName>
        <fullName evidence="3">Phospholipid-transporting ATPase IA</fullName>
    </submittedName>
</protein>
<gene>
    <name evidence="3" type="ORF">RF11_06755</name>
</gene>
<sequence>MRNDARLRAFKCLSEGNKERFGNNSITTSRYNLLTFLPLFLFHQFKKPANAYFLFVALLQQIPHVSPIGRYVSISVLAIILLVLAVKEIIEDAVLRYYDTRNGTTAIPKLTTLYVKIYVGDIIKVSAGETVPADILLLSTRYNFS</sequence>
<keyword evidence="1" id="KW-0812">Transmembrane</keyword>
<keyword evidence="4" id="KW-1185">Reference proteome</keyword>
<organism evidence="3 4">
    <name type="scientific">Thelohanellus kitauei</name>
    <name type="common">Myxosporean</name>
    <dbReference type="NCBI Taxonomy" id="669202"/>
    <lineage>
        <taxon>Eukaryota</taxon>
        <taxon>Metazoa</taxon>
        <taxon>Cnidaria</taxon>
        <taxon>Myxozoa</taxon>
        <taxon>Myxosporea</taxon>
        <taxon>Bivalvulida</taxon>
        <taxon>Platysporina</taxon>
        <taxon>Myxobolidae</taxon>
        <taxon>Thelohanellus</taxon>
    </lineage>
</organism>
<dbReference type="GO" id="GO:0005886">
    <property type="term" value="C:plasma membrane"/>
    <property type="evidence" value="ECO:0007669"/>
    <property type="project" value="TreeGrafter"/>
</dbReference>
<feature type="domain" description="P-type ATPase N-terminal" evidence="2">
    <location>
        <begin position="17"/>
        <end position="74"/>
    </location>
</feature>
<dbReference type="Gene3D" id="2.70.150.10">
    <property type="entry name" value="Calcium-transporting ATPase, cytoplasmic transduction domain A"/>
    <property type="match status" value="1"/>
</dbReference>
<dbReference type="AlphaFoldDB" id="A0A0C2N331"/>
<name>A0A0C2N331_THEKT</name>
<dbReference type="OrthoDB" id="2149825at2759"/>
<feature type="transmembrane region" description="Helical" evidence="1">
    <location>
        <begin position="68"/>
        <end position="86"/>
    </location>
</feature>
<evidence type="ECO:0000256" key="1">
    <source>
        <dbReference type="SAM" id="Phobius"/>
    </source>
</evidence>
<dbReference type="EMBL" id="JWZT01002870">
    <property type="protein sequence ID" value="KII68312.1"/>
    <property type="molecule type" value="Genomic_DNA"/>
</dbReference>
<reference evidence="3 4" key="1">
    <citation type="journal article" date="2014" name="Genome Biol. Evol.">
        <title>The genome of the myxosporean Thelohanellus kitauei shows adaptations to nutrient acquisition within its fish host.</title>
        <authorList>
            <person name="Yang Y."/>
            <person name="Xiong J."/>
            <person name="Zhou Z."/>
            <person name="Huo F."/>
            <person name="Miao W."/>
            <person name="Ran C."/>
            <person name="Liu Y."/>
            <person name="Zhang J."/>
            <person name="Feng J."/>
            <person name="Wang M."/>
            <person name="Wang M."/>
            <person name="Wang L."/>
            <person name="Yao B."/>
        </authorList>
    </citation>
    <scope>NUCLEOTIDE SEQUENCE [LARGE SCALE GENOMIC DNA]</scope>
    <source>
        <strain evidence="3">Wuqing</strain>
    </source>
</reference>
<dbReference type="SUPFAM" id="SSF81653">
    <property type="entry name" value="Calcium ATPase, transduction domain A"/>
    <property type="match status" value="1"/>
</dbReference>
<dbReference type="PANTHER" id="PTHR24092:SF150">
    <property type="entry name" value="PHOSPHOLIPID-TRANSPORTING ATPASE"/>
    <property type="match status" value="1"/>
</dbReference>
<dbReference type="InterPro" id="IPR008250">
    <property type="entry name" value="ATPase_P-typ_transduc_dom_A_sf"/>
</dbReference>
<dbReference type="GO" id="GO:0045332">
    <property type="term" value="P:phospholipid translocation"/>
    <property type="evidence" value="ECO:0007669"/>
    <property type="project" value="TreeGrafter"/>
</dbReference>
<accession>A0A0C2N331</accession>
<dbReference type="GO" id="GO:0140326">
    <property type="term" value="F:ATPase-coupled intramembrane lipid transporter activity"/>
    <property type="evidence" value="ECO:0007669"/>
    <property type="project" value="TreeGrafter"/>
</dbReference>
<keyword evidence="1" id="KW-1133">Transmembrane helix</keyword>
<dbReference type="SUPFAM" id="SSF81665">
    <property type="entry name" value="Calcium ATPase, transmembrane domain M"/>
    <property type="match status" value="1"/>
</dbReference>
<evidence type="ECO:0000259" key="2">
    <source>
        <dbReference type="Pfam" id="PF16209"/>
    </source>
</evidence>
<proteinExistence type="predicted"/>
<dbReference type="GO" id="GO:0005802">
    <property type="term" value="C:trans-Golgi network"/>
    <property type="evidence" value="ECO:0007669"/>
    <property type="project" value="TreeGrafter"/>
</dbReference>
<comment type="caution">
    <text evidence="3">The sequence shown here is derived from an EMBL/GenBank/DDBJ whole genome shotgun (WGS) entry which is preliminary data.</text>
</comment>
<dbReference type="InterPro" id="IPR032631">
    <property type="entry name" value="P-type_ATPase_N"/>
</dbReference>
<dbReference type="Proteomes" id="UP000031668">
    <property type="component" value="Unassembled WGS sequence"/>
</dbReference>
<dbReference type="Pfam" id="PF16209">
    <property type="entry name" value="PhoLip_ATPase_N"/>
    <property type="match status" value="1"/>
</dbReference>
<evidence type="ECO:0000313" key="3">
    <source>
        <dbReference type="EMBL" id="KII68312.1"/>
    </source>
</evidence>
<keyword evidence="1" id="KW-0472">Membrane</keyword>
<evidence type="ECO:0000313" key="4">
    <source>
        <dbReference type="Proteomes" id="UP000031668"/>
    </source>
</evidence>
<dbReference type="PANTHER" id="PTHR24092">
    <property type="entry name" value="PROBABLE PHOSPHOLIPID-TRANSPORTING ATPASE"/>
    <property type="match status" value="1"/>
</dbReference>
<dbReference type="InterPro" id="IPR023298">
    <property type="entry name" value="ATPase_P-typ_TM_dom_sf"/>
</dbReference>